<dbReference type="OrthoDB" id="10396261at2759"/>
<dbReference type="EMBL" id="ML976176">
    <property type="protein sequence ID" value="KAF1936668.1"/>
    <property type="molecule type" value="Genomic_DNA"/>
</dbReference>
<name>A0A6A5SB12_9PLEO</name>
<feature type="non-terminal residue" evidence="1">
    <location>
        <position position="1"/>
    </location>
</feature>
<sequence length="70" mass="7740">ELVNLPEPKQQAIGSKLLAALQLIRSWTQAGYNTKKATEIGNISGNKSLIVTNGNLAHKYNIYSWAELQE</sequence>
<feature type="non-terminal residue" evidence="1">
    <location>
        <position position="70"/>
    </location>
</feature>
<protein>
    <submittedName>
        <fullName evidence="1">Uncharacterized protein</fullName>
    </submittedName>
</protein>
<dbReference type="Proteomes" id="UP000800038">
    <property type="component" value="Unassembled WGS sequence"/>
</dbReference>
<accession>A0A6A5SB12</accession>
<evidence type="ECO:0000313" key="2">
    <source>
        <dbReference type="Proteomes" id="UP000800038"/>
    </source>
</evidence>
<dbReference type="AlphaFoldDB" id="A0A6A5SB12"/>
<gene>
    <name evidence="1" type="ORF">EJ02DRAFT_315046</name>
</gene>
<proteinExistence type="predicted"/>
<organism evidence="1 2">
    <name type="scientific">Clathrospora elynae</name>
    <dbReference type="NCBI Taxonomy" id="706981"/>
    <lineage>
        <taxon>Eukaryota</taxon>
        <taxon>Fungi</taxon>
        <taxon>Dikarya</taxon>
        <taxon>Ascomycota</taxon>
        <taxon>Pezizomycotina</taxon>
        <taxon>Dothideomycetes</taxon>
        <taxon>Pleosporomycetidae</taxon>
        <taxon>Pleosporales</taxon>
        <taxon>Diademaceae</taxon>
        <taxon>Clathrospora</taxon>
    </lineage>
</organism>
<keyword evidence="2" id="KW-1185">Reference proteome</keyword>
<evidence type="ECO:0000313" key="1">
    <source>
        <dbReference type="EMBL" id="KAF1936668.1"/>
    </source>
</evidence>
<reference evidence="1" key="1">
    <citation type="journal article" date="2020" name="Stud. Mycol.">
        <title>101 Dothideomycetes genomes: a test case for predicting lifestyles and emergence of pathogens.</title>
        <authorList>
            <person name="Haridas S."/>
            <person name="Albert R."/>
            <person name="Binder M."/>
            <person name="Bloem J."/>
            <person name="Labutti K."/>
            <person name="Salamov A."/>
            <person name="Andreopoulos B."/>
            <person name="Baker S."/>
            <person name="Barry K."/>
            <person name="Bills G."/>
            <person name="Bluhm B."/>
            <person name="Cannon C."/>
            <person name="Castanera R."/>
            <person name="Culley D."/>
            <person name="Daum C."/>
            <person name="Ezra D."/>
            <person name="Gonzalez J."/>
            <person name="Henrissat B."/>
            <person name="Kuo A."/>
            <person name="Liang C."/>
            <person name="Lipzen A."/>
            <person name="Lutzoni F."/>
            <person name="Magnuson J."/>
            <person name="Mondo S."/>
            <person name="Nolan M."/>
            <person name="Ohm R."/>
            <person name="Pangilinan J."/>
            <person name="Park H.-J."/>
            <person name="Ramirez L."/>
            <person name="Alfaro M."/>
            <person name="Sun H."/>
            <person name="Tritt A."/>
            <person name="Yoshinaga Y."/>
            <person name="Zwiers L.-H."/>
            <person name="Turgeon B."/>
            <person name="Goodwin S."/>
            <person name="Spatafora J."/>
            <person name="Crous P."/>
            <person name="Grigoriev I."/>
        </authorList>
    </citation>
    <scope>NUCLEOTIDE SEQUENCE</scope>
    <source>
        <strain evidence="1">CBS 161.51</strain>
    </source>
</reference>